<dbReference type="InParanoid" id="H0EWM8"/>
<feature type="compositionally biased region" description="Acidic residues" evidence="1">
    <location>
        <begin position="61"/>
        <end position="95"/>
    </location>
</feature>
<dbReference type="Proteomes" id="UP000005446">
    <property type="component" value="Unassembled WGS sequence"/>
</dbReference>
<sequence length="187" mass="20683">MIGAAEQERLLEDRHRQRALEKQNERGNDDDNYGGFDDEYDYDGMDDDDGLEERIPGVNADYDDEDDAEDFPAEEEVPLVGVDEEKEDFPAEEEVPLVGDDGIGDYPVEEEVPIVGEDDSKETPTDTVENLAISTSSGVVEQHPPSKILEPQGLGLEGIATEAPRHPCHPAGRLHIWADNPRKTITA</sequence>
<name>H0EWM8_GLAL7</name>
<comment type="caution">
    <text evidence="2">The sequence shown here is derived from an EMBL/GenBank/DDBJ whole genome shotgun (WGS) entry which is preliminary data.</text>
</comment>
<protein>
    <submittedName>
        <fullName evidence="2">Uncharacterized protein</fullName>
    </submittedName>
</protein>
<feature type="compositionally biased region" description="Acidic residues" evidence="1">
    <location>
        <begin position="30"/>
        <end position="51"/>
    </location>
</feature>
<dbReference type="HOGENOM" id="CLU_1447832_0_0_1"/>
<feature type="region of interest" description="Disordered" evidence="1">
    <location>
        <begin position="1"/>
        <end position="107"/>
    </location>
</feature>
<organism evidence="2 3">
    <name type="scientific">Glarea lozoyensis (strain ATCC 74030 / MF5533)</name>
    <dbReference type="NCBI Taxonomy" id="1104152"/>
    <lineage>
        <taxon>Eukaryota</taxon>
        <taxon>Fungi</taxon>
        <taxon>Dikarya</taxon>
        <taxon>Ascomycota</taxon>
        <taxon>Pezizomycotina</taxon>
        <taxon>Leotiomycetes</taxon>
        <taxon>Helotiales</taxon>
        <taxon>Helotiaceae</taxon>
        <taxon>Glarea</taxon>
    </lineage>
</organism>
<accession>H0EWM8</accession>
<dbReference type="EMBL" id="AGUE01000211">
    <property type="protein sequence ID" value="EHK97058.1"/>
    <property type="molecule type" value="Genomic_DNA"/>
</dbReference>
<proteinExistence type="predicted"/>
<evidence type="ECO:0000313" key="2">
    <source>
        <dbReference type="EMBL" id="EHK97058.1"/>
    </source>
</evidence>
<dbReference type="AlphaFoldDB" id="H0EWM8"/>
<gene>
    <name evidence="2" type="ORF">M7I_7199</name>
</gene>
<reference evidence="2 3" key="1">
    <citation type="journal article" date="2012" name="Eukaryot. Cell">
        <title>Genome sequence of the fungus Glarea lozoyensis: the first genome sequence of a species from the Helotiaceae family.</title>
        <authorList>
            <person name="Youssar L."/>
            <person name="Gruening B.A."/>
            <person name="Erxleben A."/>
            <person name="Guenther S."/>
            <person name="Huettel W."/>
        </authorList>
    </citation>
    <scope>NUCLEOTIDE SEQUENCE [LARGE SCALE GENOMIC DNA]</scope>
    <source>
        <strain evidence="3">ATCC 74030 / MF5533</strain>
    </source>
</reference>
<keyword evidence="3" id="KW-1185">Reference proteome</keyword>
<evidence type="ECO:0000256" key="1">
    <source>
        <dbReference type="SAM" id="MobiDB-lite"/>
    </source>
</evidence>
<evidence type="ECO:0000313" key="3">
    <source>
        <dbReference type="Proteomes" id="UP000005446"/>
    </source>
</evidence>
<dbReference type="OrthoDB" id="5408302at2759"/>
<feature type="compositionally biased region" description="Basic and acidic residues" evidence="1">
    <location>
        <begin position="1"/>
        <end position="29"/>
    </location>
</feature>